<dbReference type="AlphaFoldDB" id="A0A1U8PZ06"/>
<protein>
    <submittedName>
        <fullName evidence="13 14">Zinc finger protein CONSTANS-LIKE 13-like isoform X1</fullName>
    </submittedName>
</protein>
<dbReference type="SMR" id="A0A1U8PZ06"/>
<dbReference type="CDD" id="cd19821">
    <property type="entry name" value="Bbox1_BBX-like"/>
    <property type="match status" value="1"/>
</dbReference>
<dbReference type="eggNOG" id="ENOG502QVV7">
    <property type="taxonomic scope" value="Eukaryota"/>
</dbReference>
<dbReference type="InterPro" id="IPR000315">
    <property type="entry name" value="Znf_B-box"/>
</dbReference>
<evidence type="ECO:0000313" key="19">
    <source>
        <dbReference type="RefSeq" id="XP_019051778.1"/>
    </source>
</evidence>
<organism evidence="12 18">
    <name type="scientific">Nelumbo nucifera</name>
    <name type="common">Sacred lotus</name>
    <dbReference type="NCBI Taxonomy" id="4432"/>
    <lineage>
        <taxon>Eukaryota</taxon>
        <taxon>Viridiplantae</taxon>
        <taxon>Streptophyta</taxon>
        <taxon>Embryophyta</taxon>
        <taxon>Tracheophyta</taxon>
        <taxon>Spermatophyta</taxon>
        <taxon>Magnoliopsida</taxon>
        <taxon>Proteales</taxon>
        <taxon>Nelumbonaceae</taxon>
        <taxon>Nelumbo</taxon>
    </lineage>
</organism>
<keyword evidence="3" id="KW-0479">Metal-binding</keyword>
<dbReference type="GO" id="GO:0006355">
    <property type="term" value="P:regulation of DNA-templated transcription"/>
    <property type="evidence" value="ECO:0007669"/>
    <property type="project" value="UniProtKB-ARBA"/>
</dbReference>
<comment type="similarity">
    <text evidence="2">Belongs to the CONSTANS family.</text>
</comment>
<evidence type="ECO:0000313" key="15">
    <source>
        <dbReference type="RefSeq" id="XP_019051774.1"/>
    </source>
</evidence>
<dbReference type="RefSeq" id="XP_019051776.1">
    <property type="nucleotide sequence ID" value="XM_019196231.1"/>
</dbReference>
<dbReference type="GO" id="GO:0005634">
    <property type="term" value="C:nucleus"/>
    <property type="evidence" value="ECO:0007669"/>
    <property type="project" value="UniProtKB-SubCell"/>
</dbReference>
<evidence type="ECO:0000313" key="18">
    <source>
        <dbReference type="RefSeq" id="XP_019051777.1"/>
    </source>
</evidence>
<evidence type="ECO:0000256" key="1">
    <source>
        <dbReference type="ARBA" id="ARBA00004123"/>
    </source>
</evidence>
<evidence type="ECO:0000256" key="3">
    <source>
        <dbReference type="ARBA" id="ARBA00022723"/>
    </source>
</evidence>
<dbReference type="PANTHER" id="PTHR31717:SF58">
    <property type="entry name" value="ZINC FINGER PROTEIN CONSTANS-LIKE 13"/>
    <property type="match status" value="1"/>
</dbReference>
<dbReference type="PANTHER" id="PTHR31717">
    <property type="entry name" value="ZINC FINGER PROTEIN CONSTANS-LIKE 10"/>
    <property type="match status" value="1"/>
</dbReference>
<evidence type="ECO:0000313" key="22">
    <source>
        <dbReference type="RefSeq" id="XP_019051781.1"/>
    </source>
</evidence>
<evidence type="ECO:0000313" key="21">
    <source>
        <dbReference type="RefSeq" id="XP_019051780.1"/>
    </source>
</evidence>
<dbReference type="GO" id="GO:0008270">
    <property type="term" value="F:zinc ion binding"/>
    <property type="evidence" value="ECO:0007669"/>
    <property type="project" value="UniProtKB-KW"/>
</dbReference>
<dbReference type="InterPro" id="IPR049808">
    <property type="entry name" value="CONSTANS-like_Bbox1"/>
</dbReference>
<dbReference type="PROSITE" id="PS51017">
    <property type="entry name" value="CCT"/>
    <property type="match status" value="1"/>
</dbReference>
<gene>
    <name evidence="13 14 15 16 17 18 19 20 21 22" type="primary">LOC104588942</name>
</gene>
<dbReference type="Proteomes" id="UP000189703">
    <property type="component" value="Unplaced"/>
</dbReference>
<evidence type="ECO:0000256" key="4">
    <source>
        <dbReference type="ARBA" id="ARBA00022737"/>
    </source>
</evidence>
<feature type="domain" description="CCT" evidence="11">
    <location>
        <begin position="374"/>
        <end position="416"/>
    </location>
</feature>
<dbReference type="PROSITE" id="PS50119">
    <property type="entry name" value="ZF_BBOX"/>
    <property type="match status" value="2"/>
</dbReference>
<dbReference type="RefSeq" id="XP_019051777.1">
    <property type="nucleotide sequence ID" value="XM_019196232.1"/>
</dbReference>
<dbReference type="OMA" id="GSAFHWH"/>
<evidence type="ECO:0000313" key="20">
    <source>
        <dbReference type="RefSeq" id="XP_019051779.1"/>
    </source>
</evidence>
<reference evidence="13 14" key="1">
    <citation type="submission" date="2025-04" db="UniProtKB">
        <authorList>
            <consortium name="RefSeq"/>
        </authorList>
    </citation>
    <scope>IDENTIFICATION</scope>
</reference>
<accession>A0A1U8PZ06</accession>
<dbReference type="InterPro" id="IPR010402">
    <property type="entry name" value="CCT_domain"/>
</dbReference>
<dbReference type="RefSeq" id="XP_019051780.1">
    <property type="nucleotide sequence ID" value="XM_019196235.1"/>
</dbReference>
<dbReference type="RefSeq" id="XP_019051779.1">
    <property type="nucleotide sequence ID" value="XM_019196234.1"/>
</dbReference>
<evidence type="ECO:0000313" key="16">
    <source>
        <dbReference type="RefSeq" id="XP_019051775.1"/>
    </source>
</evidence>
<keyword evidence="6" id="KW-0862">Zinc</keyword>
<keyword evidence="12" id="KW-1185">Reference proteome</keyword>
<evidence type="ECO:0000313" key="14">
    <source>
        <dbReference type="RefSeq" id="XP_019051773.1"/>
    </source>
</evidence>
<evidence type="ECO:0000313" key="12">
    <source>
        <dbReference type="Proteomes" id="UP000189703"/>
    </source>
</evidence>
<dbReference type="RefSeq" id="XP_019051781.1">
    <property type="nucleotide sequence ID" value="XM_019196236.1"/>
</dbReference>
<name>A0A1U8PZ06_NELNU</name>
<proteinExistence type="inferred from homology"/>
<evidence type="ECO:0000313" key="13">
    <source>
        <dbReference type="RefSeq" id="XP_019051772.1"/>
    </source>
</evidence>
<evidence type="ECO:0000256" key="6">
    <source>
        <dbReference type="ARBA" id="ARBA00022833"/>
    </source>
</evidence>
<evidence type="ECO:0000256" key="9">
    <source>
        <dbReference type="PROSITE-ProRule" id="PRU00357"/>
    </source>
</evidence>
<keyword evidence="7 9" id="KW-0539">Nucleus</keyword>
<dbReference type="RefSeq" id="XP_019051778.1">
    <property type="nucleotide sequence ID" value="XM_019196233.1"/>
</dbReference>
<feature type="domain" description="B box-type" evidence="10">
    <location>
        <begin position="45"/>
        <end position="88"/>
    </location>
</feature>
<dbReference type="GeneID" id="104588942"/>
<evidence type="ECO:0000313" key="17">
    <source>
        <dbReference type="RefSeq" id="XP_019051776.1"/>
    </source>
</evidence>
<evidence type="ECO:0000256" key="8">
    <source>
        <dbReference type="PROSITE-ProRule" id="PRU00024"/>
    </source>
</evidence>
<feature type="domain" description="B box-type" evidence="10">
    <location>
        <begin position="84"/>
        <end position="134"/>
    </location>
</feature>
<dbReference type="RefSeq" id="XP_019051772.1">
    <property type="nucleotide sequence ID" value="XM_019196227.1"/>
</dbReference>
<evidence type="ECO:0000256" key="5">
    <source>
        <dbReference type="ARBA" id="ARBA00022771"/>
    </source>
</evidence>
<evidence type="ECO:0000256" key="2">
    <source>
        <dbReference type="ARBA" id="ARBA00010024"/>
    </source>
</evidence>
<dbReference type="Pfam" id="PF06203">
    <property type="entry name" value="CCT"/>
    <property type="match status" value="1"/>
</dbReference>
<sequence length="418" mass="46175">MVNFRGDPGRREQQQPRYVVEEAAEQDEQLQQQQHLAAKVTLHGLCDFCGESRAPLYCRADTAKLCFSCDREVHSGNPLFGKHSRSQLCDACASKPASIFCSTDNLVLCQNCDWDAHGGCSSSSSSSLHDRRPLEGFSGCPSAVDLSSILGFEDVGNKSLLLMGDAMDDCLVVSGPYGSMGMADSFTDELVRDTPVVSFDDLIVSSDSTHNFLPMVVPPLPKNRKSACGKHKEEILRQLCKLAKLERSLSSENGVVESFLGLQPSVQERSFQTGYVDTGIEHGTGPTLAPGFDVNAFQWHGDYSEAADQVPILITFPDNRSEENFLVLGEPGEDGSSGSHTNVGCKEQSQHLIIRESLQGLQKVGQHEPTRIDRDLAISRYKEKKKARRYNKHIWYESRNVRAEGRTRIKGRFAKAND</sequence>
<dbReference type="Pfam" id="PF00643">
    <property type="entry name" value="zf-B_box"/>
    <property type="match status" value="1"/>
</dbReference>
<evidence type="ECO:0000256" key="7">
    <source>
        <dbReference type="ARBA" id="ARBA00023242"/>
    </source>
</evidence>
<evidence type="ECO:0000259" key="10">
    <source>
        <dbReference type="PROSITE" id="PS50119"/>
    </source>
</evidence>
<dbReference type="OrthoDB" id="153872at2759"/>
<dbReference type="RefSeq" id="XP_019051773.1">
    <property type="nucleotide sequence ID" value="XM_019196228.1"/>
</dbReference>
<keyword evidence="5 8" id="KW-0863">Zinc-finger</keyword>
<dbReference type="RefSeq" id="XP_019051775.1">
    <property type="nucleotide sequence ID" value="XM_019196230.1"/>
</dbReference>
<evidence type="ECO:0000259" key="11">
    <source>
        <dbReference type="PROSITE" id="PS51017"/>
    </source>
</evidence>
<dbReference type="SMART" id="SM00336">
    <property type="entry name" value="BBOX"/>
    <property type="match status" value="2"/>
</dbReference>
<keyword evidence="4" id="KW-0677">Repeat</keyword>
<comment type="subcellular location">
    <subcellularLocation>
        <location evidence="1 9">Nucleus</location>
    </subcellularLocation>
</comment>
<dbReference type="RefSeq" id="XP_019051774.1">
    <property type="nucleotide sequence ID" value="XM_019196229.1"/>
</dbReference>